<keyword evidence="2" id="KW-1185">Reference proteome</keyword>
<dbReference type="EMBL" id="SPLM01000073">
    <property type="protein sequence ID" value="TMW62547.1"/>
    <property type="molecule type" value="Genomic_DNA"/>
</dbReference>
<accession>A0A8K1CI49</accession>
<name>A0A8K1CI49_PYTOL</name>
<organism evidence="1 2">
    <name type="scientific">Pythium oligandrum</name>
    <name type="common">Mycoparasitic fungus</name>
    <dbReference type="NCBI Taxonomy" id="41045"/>
    <lineage>
        <taxon>Eukaryota</taxon>
        <taxon>Sar</taxon>
        <taxon>Stramenopiles</taxon>
        <taxon>Oomycota</taxon>
        <taxon>Peronosporomycetes</taxon>
        <taxon>Pythiales</taxon>
        <taxon>Pythiaceae</taxon>
        <taxon>Pythium</taxon>
    </lineage>
</organism>
<evidence type="ECO:0000313" key="2">
    <source>
        <dbReference type="Proteomes" id="UP000794436"/>
    </source>
</evidence>
<proteinExistence type="predicted"/>
<gene>
    <name evidence="1" type="ORF">Poli38472_005165</name>
</gene>
<sequence>MRIRDGFKIAFAKSLPLCEELFPSTNSHVESTLRAIERRFTRLEAQFRGLTPHKASAKASVGMRELLERKEVLHRMEEQLRHVDQLWRQFSRTLVFLLPILAKLDTLEAMNDRFRRLNGAKAASGEINCWIAEDIERLCGGVPSIPTVIPCDESPCTYFCLVNRTSRILWIDKLVVATVGHEKNELVLPVNRELAGKEDKQRSQGRIEIDLTKLLAFQTSCSEFRPREISDLFPLSGTWWIRCEERGVIKTKISPFNPIKTSQGVSNTEHSTARNFPFALKR</sequence>
<dbReference type="Proteomes" id="UP000794436">
    <property type="component" value="Unassembled WGS sequence"/>
</dbReference>
<comment type="caution">
    <text evidence="1">The sequence shown here is derived from an EMBL/GenBank/DDBJ whole genome shotgun (WGS) entry which is preliminary data.</text>
</comment>
<dbReference type="AlphaFoldDB" id="A0A8K1CI49"/>
<reference evidence="1" key="1">
    <citation type="submission" date="2019-03" db="EMBL/GenBank/DDBJ databases">
        <title>Long read genome sequence of the mycoparasitic Pythium oligandrum ATCC 38472 isolated from sugarbeet rhizosphere.</title>
        <authorList>
            <person name="Gaulin E."/>
        </authorList>
    </citation>
    <scope>NUCLEOTIDE SEQUENCE</scope>
    <source>
        <strain evidence="1">ATCC 38472_TT</strain>
    </source>
</reference>
<protein>
    <submittedName>
        <fullName evidence="1">Uncharacterized protein</fullName>
    </submittedName>
</protein>
<evidence type="ECO:0000313" key="1">
    <source>
        <dbReference type="EMBL" id="TMW62547.1"/>
    </source>
</evidence>